<feature type="transmembrane region" description="Helical" evidence="6">
    <location>
        <begin position="364"/>
        <end position="384"/>
    </location>
</feature>
<reference evidence="8 9" key="1">
    <citation type="submission" date="2015-08" db="EMBL/GenBank/DDBJ databases">
        <authorList>
            <person name="Babu N.S."/>
            <person name="Beckwith C.J."/>
            <person name="Beseler K.G."/>
            <person name="Brison A."/>
            <person name="Carone J.V."/>
            <person name="Caskin T.P."/>
            <person name="Diamond M."/>
            <person name="Durham M.E."/>
            <person name="Foxe J.M."/>
            <person name="Go M."/>
            <person name="Henderson B.A."/>
            <person name="Jones I.B."/>
            <person name="McGettigan J.A."/>
            <person name="Micheletti S.J."/>
            <person name="Nasrallah M.E."/>
            <person name="Ortiz D."/>
            <person name="Piller C.R."/>
            <person name="Privatt S.R."/>
            <person name="Schneider S.L."/>
            <person name="Sharp S."/>
            <person name="Smith T.C."/>
            <person name="Stanton J.D."/>
            <person name="Ullery H.E."/>
            <person name="Wilson R.J."/>
            <person name="Serrano M.G."/>
            <person name="Buck G."/>
            <person name="Lee V."/>
            <person name="Wang Y."/>
            <person name="Carvalho R."/>
            <person name="Voegtly L."/>
            <person name="Shi R."/>
            <person name="Duckworth R."/>
            <person name="Johnson A."/>
            <person name="Loviza R."/>
            <person name="Walstead R."/>
            <person name="Shah Z."/>
            <person name="Kiflezghi M."/>
            <person name="Wade K."/>
            <person name="Ball S.L."/>
            <person name="Bradley K.W."/>
            <person name="Asai D.J."/>
            <person name="Bowman C.A."/>
            <person name="Russell D.A."/>
            <person name="Pope W.H."/>
            <person name="Jacobs-Sera D."/>
            <person name="Hendrix R.W."/>
            <person name="Hatfull G.F."/>
        </authorList>
    </citation>
    <scope>NUCLEOTIDE SEQUENCE [LARGE SCALE GENOMIC DNA]</scope>
    <source>
        <strain evidence="8 9">DSM 27648</strain>
    </source>
</reference>
<keyword evidence="4 6" id="KW-1133">Transmembrane helix</keyword>
<evidence type="ECO:0000259" key="7">
    <source>
        <dbReference type="Pfam" id="PF03176"/>
    </source>
</evidence>
<protein>
    <submittedName>
        <fullName evidence="8">Integral membrane protein</fullName>
    </submittedName>
</protein>
<evidence type="ECO:0000256" key="5">
    <source>
        <dbReference type="ARBA" id="ARBA00023136"/>
    </source>
</evidence>
<dbReference type="STRING" id="1391654.AKJ09_09407"/>
<comment type="subcellular location">
    <subcellularLocation>
        <location evidence="1">Cell membrane</location>
        <topology evidence="1">Multi-pass membrane protein</topology>
    </subcellularLocation>
</comment>
<feature type="transmembrane region" description="Helical" evidence="6">
    <location>
        <begin position="14"/>
        <end position="32"/>
    </location>
</feature>
<evidence type="ECO:0000313" key="9">
    <source>
        <dbReference type="Proteomes" id="UP000064967"/>
    </source>
</evidence>
<dbReference type="PANTHER" id="PTHR33406">
    <property type="entry name" value="MEMBRANE PROTEIN MJ1562-RELATED"/>
    <property type="match status" value="1"/>
</dbReference>
<evidence type="ECO:0000256" key="2">
    <source>
        <dbReference type="ARBA" id="ARBA00022475"/>
    </source>
</evidence>
<feature type="transmembrane region" description="Helical" evidence="6">
    <location>
        <begin position="667"/>
        <end position="689"/>
    </location>
</feature>
<feature type="transmembrane region" description="Helical" evidence="6">
    <location>
        <begin position="180"/>
        <end position="198"/>
    </location>
</feature>
<dbReference type="InterPro" id="IPR050545">
    <property type="entry name" value="Mycobact_MmpL"/>
</dbReference>
<dbReference type="PANTHER" id="PTHR33406:SF13">
    <property type="entry name" value="MEMBRANE PROTEIN YDFJ"/>
    <property type="match status" value="1"/>
</dbReference>
<feature type="transmembrane region" description="Helical" evidence="6">
    <location>
        <begin position="274"/>
        <end position="296"/>
    </location>
</feature>
<feature type="transmembrane region" description="Helical" evidence="6">
    <location>
        <begin position="234"/>
        <end position="254"/>
    </location>
</feature>
<proteinExistence type="predicted"/>
<organism evidence="8 9">
    <name type="scientific">Labilithrix luteola</name>
    <dbReference type="NCBI Taxonomy" id="1391654"/>
    <lineage>
        <taxon>Bacteria</taxon>
        <taxon>Pseudomonadati</taxon>
        <taxon>Myxococcota</taxon>
        <taxon>Polyangia</taxon>
        <taxon>Polyangiales</taxon>
        <taxon>Labilitrichaceae</taxon>
        <taxon>Labilithrix</taxon>
    </lineage>
</organism>
<feature type="domain" description="Membrane transport protein MMPL" evidence="7">
    <location>
        <begin position="61"/>
        <end position="364"/>
    </location>
</feature>
<dbReference type="GO" id="GO:0005886">
    <property type="term" value="C:plasma membrane"/>
    <property type="evidence" value="ECO:0007669"/>
    <property type="project" value="UniProtKB-SubCell"/>
</dbReference>
<evidence type="ECO:0000256" key="4">
    <source>
        <dbReference type="ARBA" id="ARBA00022989"/>
    </source>
</evidence>
<dbReference type="Pfam" id="PF03176">
    <property type="entry name" value="MMPL"/>
    <property type="match status" value="2"/>
</dbReference>
<feature type="transmembrane region" description="Helical" evidence="6">
    <location>
        <begin position="585"/>
        <end position="603"/>
    </location>
</feature>
<keyword evidence="5 6" id="KW-0472">Membrane</keyword>
<accession>A0A0K1QAI6</accession>
<dbReference type="AlphaFoldDB" id="A0A0K1QAI6"/>
<evidence type="ECO:0000313" key="8">
    <source>
        <dbReference type="EMBL" id="AKV02744.1"/>
    </source>
</evidence>
<evidence type="ECO:0000256" key="3">
    <source>
        <dbReference type="ARBA" id="ARBA00022692"/>
    </source>
</evidence>
<evidence type="ECO:0000256" key="6">
    <source>
        <dbReference type="SAM" id="Phobius"/>
    </source>
</evidence>
<sequence>MFNALGTLAFHRKWSVVAGAVAFLLLSLALLLRGGKLGAPNISGLEADEGQHIVDRITGRPEATTVIAVFRSAHLAPTDPAFREAMQAALAQARKDPRVATIVTPDDAPTFLIDRLRNSKSRAALALITFKGDLQDAMDAYPPVRATLKSDKLDVAVTGQVAFLHDLAQTLEYDLMRAEVLSIPVAIIILLLVFRTVVASVLPAFVGGLSVVGGIAVVMALSHVTEVAQYTINVCSLIGFGIAIDYSLFIVTRYREELANGRGYEKSLCIAMNTAGRAVAFSGMAVGIGLGGLLFFNDSYLAVMGIAGAVVVFLAVAGALTLLPALLAILGPRINAGHLPWMSATRPQSRSWKALATWVMHRPWAVLVPTLGILLFLASPALRLRVAASDVRMLPAKVDARRGFDELTGAFPDFAATRIAVVAKFPNGPVLTRERIGALYDLSHRIAKLPHVVHVESIVDRPTDPDEEPPTRDEIIDSLTQPNEMAGPLLEEAKRITTSNDATLLYVIADVPPESREAERLVKEIRKDRVVLDGTVLVAGQAARDVDATEFLVSRAPRAVVFVMVVTLIVMFVLLRSVLLPFKAIAMNVLSIGACFGVLVWIFQDGHLFVSDGKPLDPTLPVLLFCTSFGLSMDYEVLMLVRMKEIWERTGDNTEAVAEGLESTGGLVTSAAAIMVAVFSAFALARVVVLQATGVGLAVAVALDATLVRALLVPATMRLIGHLNWWAPSFGKSRPREPHAAE</sequence>
<feature type="transmembrane region" description="Helical" evidence="6">
    <location>
        <begin position="303"/>
        <end position="330"/>
    </location>
</feature>
<dbReference type="Gene3D" id="1.20.1640.10">
    <property type="entry name" value="Multidrug efflux transporter AcrB transmembrane domain"/>
    <property type="match status" value="2"/>
</dbReference>
<keyword evidence="3 6" id="KW-0812">Transmembrane</keyword>
<dbReference type="RefSeq" id="WP_146653616.1">
    <property type="nucleotide sequence ID" value="NZ_CP012333.1"/>
</dbReference>
<dbReference type="EMBL" id="CP012333">
    <property type="protein sequence ID" value="AKV02744.1"/>
    <property type="molecule type" value="Genomic_DNA"/>
</dbReference>
<dbReference type="InterPro" id="IPR004869">
    <property type="entry name" value="MMPL_dom"/>
</dbReference>
<dbReference type="SUPFAM" id="SSF82866">
    <property type="entry name" value="Multidrug efflux transporter AcrB transmembrane domain"/>
    <property type="match status" value="2"/>
</dbReference>
<dbReference type="PATRIC" id="fig|1391654.3.peg.9533"/>
<name>A0A0K1QAI6_9BACT</name>
<gene>
    <name evidence="8" type="ORF">AKJ09_09407</name>
</gene>
<feature type="transmembrane region" description="Helical" evidence="6">
    <location>
        <begin position="559"/>
        <end position="579"/>
    </location>
</feature>
<evidence type="ECO:0000256" key="1">
    <source>
        <dbReference type="ARBA" id="ARBA00004651"/>
    </source>
</evidence>
<keyword evidence="2" id="KW-1003">Cell membrane</keyword>
<dbReference type="KEGG" id="llu:AKJ09_09407"/>
<feature type="domain" description="Membrane transport protein MMPL" evidence="7">
    <location>
        <begin position="393"/>
        <end position="729"/>
    </location>
</feature>
<dbReference type="Proteomes" id="UP000064967">
    <property type="component" value="Chromosome"/>
</dbReference>
<feature type="transmembrane region" description="Helical" evidence="6">
    <location>
        <begin position="696"/>
        <end position="720"/>
    </location>
</feature>
<feature type="transmembrane region" description="Helical" evidence="6">
    <location>
        <begin position="204"/>
        <end position="222"/>
    </location>
</feature>
<dbReference type="OrthoDB" id="7051771at2"/>
<keyword evidence="9" id="KW-1185">Reference proteome</keyword>